<dbReference type="Proteomes" id="UP001497512">
    <property type="component" value="Chromosome 14"/>
</dbReference>
<evidence type="ECO:0000313" key="2">
    <source>
        <dbReference type="Proteomes" id="UP001497512"/>
    </source>
</evidence>
<evidence type="ECO:0000313" key="1">
    <source>
        <dbReference type="EMBL" id="CAK9204248.1"/>
    </source>
</evidence>
<reference evidence="1" key="1">
    <citation type="submission" date="2024-02" db="EMBL/GenBank/DDBJ databases">
        <authorList>
            <consortium name="ELIXIR-Norway"/>
            <consortium name="Elixir Norway"/>
        </authorList>
    </citation>
    <scope>NUCLEOTIDE SEQUENCE</scope>
</reference>
<keyword evidence="2" id="KW-1185">Reference proteome</keyword>
<dbReference type="EMBL" id="OZ019906">
    <property type="protein sequence ID" value="CAK9204248.1"/>
    <property type="molecule type" value="Genomic_DNA"/>
</dbReference>
<organism evidence="1 2">
    <name type="scientific">Sphagnum troendelagicum</name>
    <dbReference type="NCBI Taxonomy" id="128251"/>
    <lineage>
        <taxon>Eukaryota</taxon>
        <taxon>Viridiplantae</taxon>
        <taxon>Streptophyta</taxon>
        <taxon>Embryophyta</taxon>
        <taxon>Bryophyta</taxon>
        <taxon>Sphagnophytina</taxon>
        <taxon>Sphagnopsida</taxon>
        <taxon>Sphagnales</taxon>
        <taxon>Sphagnaceae</taxon>
        <taxon>Sphagnum</taxon>
    </lineage>
</organism>
<protein>
    <submittedName>
        <fullName evidence="1">Uncharacterized protein</fullName>
    </submittedName>
</protein>
<accession>A0ABP0TSY5</accession>
<gene>
    <name evidence="1" type="ORF">CSSPTR1EN2_LOCUS7291</name>
</gene>
<proteinExistence type="predicted"/>
<sequence>MRYEQCKCRVKRVRNGQVKRLHTQVKLVGPAPDAHEPGLGYAMYPRDYALMSPCHFLLTIRRRSNDRLTPVREESVHCLGECVEDNLACVPLMHRDGKKVEVMHSGFVANADANIAVRGHHVGRHVERDRERLALSQQLRDALQIHRTVQQPNIIQPIETAWCW</sequence>
<name>A0ABP0TSY5_9BRYO</name>